<dbReference type="Pfam" id="PF01603">
    <property type="entry name" value="B56"/>
    <property type="match status" value="2"/>
</dbReference>
<protein>
    <submittedName>
        <fullName evidence="2">Uncharacterized protein</fullName>
    </submittedName>
</protein>
<proteinExistence type="inferred from homology"/>
<dbReference type="GO" id="GO:0005829">
    <property type="term" value="C:cytosol"/>
    <property type="evidence" value="ECO:0007669"/>
    <property type="project" value="TreeGrafter"/>
</dbReference>
<dbReference type="GO" id="GO:0072542">
    <property type="term" value="F:protein phosphatase activator activity"/>
    <property type="evidence" value="ECO:0007669"/>
    <property type="project" value="TreeGrafter"/>
</dbReference>
<dbReference type="GO" id="GO:0000159">
    <property type="term" value="C:protein phosphatase type 2A complex"/>
    <property type="evidence" value="ECO:0007669"/>
    <property type="project" value="InterPro"/>
</dbReference>
<dbReference type="InterPro" id="IPR011989">
    <property type="entry name" value="ARM-like"/>
</dbReference>
<gene>
    <name evidence="2" type="ORF">ECPE_LOCUS10974</name>
</gene>
<dbReference type="PANTHER" id="PTHR10257:SF5">
    <property type="entry name" value="WIDERBORST, ISOFORM H"/>
    <property type="match status" value="1"/>
</dbReference>
<accession>A0A3P8HW18</accession>
<keyword evidence="3" id="KW-1185">Reference proteome</keyword>
<evidence type="ECO:0000256" key="1">
    <source>
        <dbReference type="ARBA" id="ARBA00009745"/>
    </source>
</evidence>
<dbReference type="EMBL" id="UZAN01050016">
    <property type="protein sequence ID" value="VDP87898.1"/>
    <property type="molecule type" value="Genomic_DNA"/>
</dbReference>
<dbReference type="Gene3D" id="1.25.10.10">
    <property type="entry name" value="Leucine-rich Repeat Variant"/>
    <property type="match status" value="2"/>
</dbReference>
<dbReference type="InterPro" id="IPR002554">
    <property type="entry name" value="PP2A_B56"/>
</dbReference>
<sequence length="323" mass="37675">MTNRKVGVKPDNASIYACLRQQSSSTNKTYCDSRGNSPRIELRSSYYRQKTPTELTLLPYFKNVPAVEQQELVLKNIQQCCVVFNFNDSTADMPSKEIKRRFLTKLIECIGSSKRLARIPIPTNHSNDSMCFKVRCLAYFDPEEDDPVFEVAWLHLMHVYECVLRVFELSKFFQLEVCLTAFRMGRVNCWNLNSRLRASTSFLAKVYTPLHKAKSLVLFHPQLAYYIVQFLEKESTLTEQVVKGLLKFWPKTYSQKEIMFLALGYWNNENIVSMFEENHEVLIPILFSSSHDPWKHSIVALIQNVGKYKAERKRKGEKARQEL</sequence>
<organism evidence="2 3">
    <name type="scientific">Echinostoma caproni</name>
    <dbReference type="NCBI Taxonomy" id="27848"/>
    <lineage>
        <taxon>Eukaryota</taxon>
        <taxon>Metazoa</taxon>
        <taxon>Spiralia</taxon>
        <taxon>Lophotrochozoa</taxon>
        <taxon>Platyhelminthes</taxon>
        <taxon>Trematoda</taxon>
        <taxon>Digenea</taxon>
        <taxon>Plagiorchiida</taxon>
        <taxon>Echinostomata</taxon>
        <taxon>Echinostomatoidea</taxon>
        <taxon>Echinostomatidae</taxon>
        <taxon>Echinostoma</taxon>
    </lineage>
</organism>
<dbReference type="InterPro" id="IPR016024">
    <property type="entry name" value="ARM-type_fold"/>
</dbReference>
<dbReference type="GO" id="GO:0007165">
    <property type="term" value="P:signal transduction"/>
    <property type="evidence" value="ECO:0007669"/>
    <property type="project" value="InterPro"/>
</dbReference>
<evidence type="ECO:0000313" key="3">
    <source>
        <dbReference type="Proteomes" id="UP000272942"/>
    </source>
</evidence>
<dbReference type="PANTHER" id="PTHR10257">
    <property type="entry name" value="SERINE/THREONINE PROTEIN PHOSPHATASE 2A PP2A REGULATORY SUBUNIT B"/>
    <property type="match status" value="1"/>
</dbReference>
<comment type="similarity">
    <text evidence="1">Belongs to the phosphatase 2A regulatory subunit B56 family.</text>
</comment>
<dbReference type="OrthoDB" id="10264446at2759"/>
<dbReference type="SUPFAM" id="SSF48371">
    <property type="entry name" value="ARM repeat"/>
    <property type="match status" value="1"/>
</dbReference>
<evidence type="ECO:0000313" key="2">
    <source>
        <dbReference type="EMBL" id="VDP87898.1"/>
    </source>
</evidence>
<dbReference type="Proteomes" id="UP000272942">
    <property type="component" value="Unassembled WGS sequence"/>
</dbReference>
<dbReference type="GO" id="GO:0005634">
    <property type="term" value="C:nucleus"/>
    <property type="evidence" value="ECO:0007669"/>
    <property type="project" value="TreeGrafter"/>
</dbReference>
<name>A0A3P8HW18_9TREM</name>
<reference evidence="2 3" key="1">
    <citation type="submission" date="2018-11" db="EMBL/GenBank/DDBJ databases">
        <authorList>
            <consortium name="Pathogen Informatics"/>
        </authorList>
    </citation>
    <scope>NUCLEOTIDE SEQUENCE [LARGE SCALE GENOMIC DNA]</scope>
    <source>
        <strain evidence="2 3">Egypt</strain>
    </source>
</reference>
<dbReference type="AlphaFoldDB" id="A0A3P8HW18"/>